<name>A0A1G8JZW3_9BACI</name>
<dbReference type="AlphaFoldDB" id="A0A1G8JZW3"/>
<evidence type="ECO:0000313" key="2">
    <source>
        <dbReference type="EMBL" id="SDI36734.1"/>
    </source>
</evidence>
<evidence type="ECO:0000256" key="1">
    <source>
        <dbReference type="SAM" id="Phobius"/>
    </source>
</evidence>
<reference evidence="2 3" key="1">
    <citation type="submission" date="2016-10" db="EMBL/GenBank/DDBJ databases">
        <authorList>
            <person name="de Groot N.N."/>
        </authorList>
    </citation>
    <scope>NUCLEOTIDE SEQUENCE [LARGE SCALE GENOMIC DNA]</scope>
    <source>
        <strain evidence="3">P4B,CCM 7963,CECT 7998,DSM 25260,IBRC-M 10614,KCTC 13821</strain>
    </source>
</reference>
<evidence type="ECO:0008006" key="4">
    <source>
        <dbReference type="Google" id="ProtNLM"/>
    </source>
</evidence>
<accession>A0A1G8JZW3</accession>
<evidence type="ECO:0000313" key="3">
    <source>
        <dbReference type="Proteomes" id="UP000199017"/>
    </source>
</evidence>
<dbReference type="STRING" id="930129.SAMN05216352_1075"/>
<proteinExistence type="predicted"/>
<protein>
    <recommendedName>
        <fullName evidence="4">Mn2+ and Fe2+ transporters of the NRAMP family</fullName>
    </recommendedName>
</protein>
<keyword evidence="1" id="KW-0812">Transmembrane</keyword>
<keyword evidence="1" id="KW-0472">Membrane</keyword>
<keyword evidence="3" id="KW-1185">Reference proteome</keyword>
<keyword evidence="1" id="KW-1133">Transmembrane helix</keyword>
<dbReference type="Proteomes" id="UP000199017">
    <property type="component" value="Unassembled WGS sequence"/>
</dbReference>
<dbReference type="EMBL" id="FNDU01000007">
    <property type="protein sequence ID" value="SDI36734.1"/>
    <property type="molecule type" value="Genomic_DNA"/>
</dbReference>
<organism evidence="2 3">
    <name type="scientific">Alteribacillus bidgolensis</name>
    <dbReference type="NCBI Taxonomy" id="930129"/>
    <lineage>
        <taxon>Bacteria</taxon>
        <taxon>Bacillati</taxon>
        <taxon>Bacillota</taxon>
        <taxon>Bacilli</taxon>
        <taxon>Bacillales</taxon>
        <taxon>Bacillaceae</taxon>
        <taxon>Alteribacillus</taxon>
    </lineage>
</organism>
<feature type="transmembrane region" description="Helical" evidence="1">
    <location>
        <begin position="6"/>
        <end position="26"/>
    </location>
</feature>
<gene>
    <name evidence="2" type="ORF">SAMN05216352_1075</name>
</gene>
<feature type="transmembrane region" description="Helical" evidence="1">
    <location>
        <begin position="60"/>
        <end position="83"/>
    </location>
</feature>
<sequence length="125" mass="13679">MFGLVLWAAGITSVVGTAYTSVSFLTSFHPSIEKNKRYWTIGFIVFSTFVFAVVGEPVFLLIFAGAFNGLILPLTLGSVLLAAHYKEIVKDYTHPLWMTVFGGIVAIGTAVLGIRTLLTQLQNFF</sequence>
<feature type="transmembrane region" description="Helical" evidence="1">
    <location>
        <begin position="95"/>
        <end position="118"/>
    </location>
</feature>
<feature type="transmembrane region" description="Helical" evidence="1">
    <location>
        <begin position="38"/>
        <end position="54"/>
    </location>
</feature>